<dbReference type="PANTHER" id="PTHR44279">
    <property type="entry name" value="HYDROXYSTEROID (11-BETA) DEHYDROGENASE 1-LIKE B-RELATED"/>
    <property type="match status" value="1"/>
</dbReference>
<sequence length="278" mass="30163">MGRLQKILIPFLGLVLAFCFYSTRENFKPEMLKGKRVIVTGASTGIGEQMAYHLARMGAHVLVTARTETKLQKVVERCQELGASSARLISGSMEDMAFAKQVVEAAEAELGTSAACSPPASGRLEMLELSSMLFVVCPLRKNRYLRRKTQEKWGWGEVCPNSAPCSPALPLCPAYTAPAQAELRSQFHLGALVTSCPSLTILDFITAGYCGLKPPVRPATLVMGHHCGNAMFQLGAELSLSQQESTDNSRAVSLVPYYSCFNQGKKSHTSPSCLGQVR</sequence>
<reference evidence="8" key="2">
    <citation type="submission" date="2025-08" db="UniProtKB">
        <authorList>
            <consortium name="Ensembl"/>
        </authorList>
    </citation>
    <scope>IDENTIFICATION</scope>
</reference>
<evidence type="ECO:0000256" key="4">
    <source>
        <dbReference type="ARBA" id="ARBA00022692"/>
    </source>
</evidence>
<dbReference type="InterPro" id="IPR036291">
    <property type="entry name" value="NAD(P)-bd_dom_sf"/>
</dbReference>
<organism evidence="8 9">
    <name type="scientific">Anas platyrhynchos</name>
    <name type="common">Mallard</name>
    <name type="synonym">Anas boschas</name>
    <dbReference type="NCBI Taxonomy" id="8839"/>
    <lineage>
        <taxon>Eukaryota</taxon>
        <taxon>Metazoa</taxon>
        <taxon>Chordata</taxon>
        <taxon>Craniata</taxon>
        <taxon>Vertebrata</taxon>
        <taxon>Euteleostomi</taxon>
        <taxon>Archelosauria</taxon>
        <taxon>Archosauria</taxon>
        <taxon>Dinosauria</taxon>
        <taxon>Saurischia</taxon>
        <taxon>Theropoda</taxon>
        <taxon>Coelurosauria</taxon>
        <taxon>Aves</taxon>
        <taxon>Neognathae</taxon>
        <taxon>Galloanserae</taxon>
        <taxon>Anseriformes</taxon>
        <taxon>Anatidae</taxon>
        <taxon>Anatinae</taxon>
        <taxon>Anas</taxon>
    </lineage>
</organism>
<evidence type="ECO:0000313" key="8">
    <source>
        <dbReference type="Ensembl" id="ENSAPLP00020017341.1"/>
    </source>
</evidence>
<evidence type="ECO:0008006" key="10">
    <source>
        <dbReference type="Google" id="ProtNLM"/>
    </source>
</evidence>
<dbReference type="AlphaFoldDB" id="A0A8B9ZGR9"/>
<reference evidence="8" key="3">
    <citation type="submission" date="2025-09" db="UniProtKB">
        <authorList>
            <consortium name="Ensembl"/>
        </authorList>
    </citation>
    <scope>IDENTIFICATION</scope>
</reference>
<evidence type="ECO:0000256" key="7">
    <source>
        <dbReference type="ARBA" id="ARBA00023136"/>
    </source>
</evidence>
<dbReference type="Ensembl" id="ENSAPLT00020018733.1">
    <property type="protein sequence ID" value="ENSAPLP00020017341.1"/>
    <property type="gene ID" value="ENSAPLG00020012424.1"/>
</dbReference>
<evidence type="ECO:0000256" key="5">
    <source>
        <dbReference type="ARBA" id="ARBA00022824"/>
    </source>
</evidence>
<dbReference type="Proteomes" id="UP000694400">
    <property type="component" value="Chromosome 26"/>
</dbReference>
<comment type="subcellular location">
    <subcellularLocation>
        <location evidence="1">Endoplasmic reticulum membrane</location>
    </subcellularLocation>
</comment>
<dbReference type="GO" id="GO:0006706">
    <property type="term" value="P:steroid catabolic process"/>
    <property type="evidence" value="ECO:0007669"/>
    <property type="project" value="TreeGrafter"/>
</dbReference>
<evidence type="ECO:0000256" key="1">
    <source>
        <dbReference type="ARBA" id="ARBA00004586"/>
    </source>
</evidence>
<evidence type="ECO:0000313" key="9">
    <source>
        <dbReference type="Proteomes" id="UP000694400"/>
    </source>
</evidence>
<comment type="subunit">
    <text evidence="3">Homodimer.</text>
</comment>
<evidence type="ECO:0000256" key="3">
    <source>
        <dbReference type="ARBA" id="ARBA00011738"/>
    </source>
</evidence>
<evidence type="ECO:0000256" key="2">
    <source>
        <dbReference type="ARBA" id="ARBA00006484"/>
    </source>
</evidence>
<evidence type="ECO:0000256" key="6">
    <source>
        <dbReference type="ARBA" id="ARBA00022989"/>
    </source>
</evidence>
<dbReference type="PANTHER" id="PTHR44279:SF1">
    <property type="entry name" value="11-BETA-HYDROXYSTEROID DEHYDROGENASE 1"/>
    <property type="match status" value="1"/>
</dbReference>
<keyword evidence="5" id="KW-0256">Endoplasmic reticulum</keyword>
<dbReference type="SUPFAM" id="SSF51735">
    <property type="entry name" value="NAD(P)-binding Rossmann-fold domains"/>
    <property type="match status" value="1"/>
</dbReference>
<dbReference type="Gene3D" id="3.40.50.720">
    <property type="entry name" value="NAD(P)-binding Rossmann-like Domain"/>
    <property type="match status" value="1"/>
</dbReference>
<dbReference type="GO" id="GO:0005789">
    <property type="term" value="C:endoplasmic reticulum membrane"/>
    <property type="evidence" value="ECO:0007669"/>
    <property type="project" value="UniProtKB-SubCell"/>
</dbReference>
<dbReference type="InterPro" id="IPR051253">
    <property type="entry name" value="11-beta-HSD"/>
</dbReference>
<dbReference type="GO" id="GO:0005496">
    <property type="term" value="F:steroid binding"/>
    <property type="evidence" value="ECO:0007669"/>
    <property type="project" value="TreeGrafter"/>
</dbReference>
<reference evidence="8" key="1">
    <citation type="submission" date="2019-08" db="EMBL/GenBank/DDBJ databases">
        <title>Three high-quality genomes provides insights into domestication of ducks.</title>
        <authorList>
            <person name="Hou Z.C."/>
            <person name="Zhu F."/>
            <person name="Yin Z.T."/>
            <person name="Zhang F."/>
        </authorList>
    </citation>
    <scope>NUCLEOTIDE SEQUENCE [LARGE SCALE GENOMIC DNA]</scope>
</reference>
<keyword evidence="4" id="KW-0812">Transmembrane</keyword>
<accession>A0A8B9ZGR9</accession>
<name>A0A8B9ZGR9_ANAPL</name>
<protein>
    <recommendedName>
        <fullName evidence="10">Hydroxysteroid 11-beta-dehydrogenase 1-like protein</fullName>
    </recommendedName>
</protein>
<dbReference type="InterPro" id="IPR002347">
    <property type="entry name" value="SDR_fam"/>
</dbReference>
<keyword evidence="6" id="KW-1133">Transmembrane helix</keyword>
<comment type="similarity">
    <text evidence="2">Belongs to the short-chain dehydrogenases/reductases (SDR) family.</text>
</comment>
<proteinExistence type="inferred from homology"/>
<dbReference type="Pfam" id="PF00106">
    <property type="entry name" value="adh_short"/>
    <property type="match status" value="1"/>
</dbReference>
<dbReference type="GO" id="GO:0070524">
    <property type="term" value="F:11-beta-hydroxysteroid dehydrogenase (NADP+) activity"/>
    <property type="evidence" value="ECO:0007669"/>
    <property type="project" value="TreeGrafter"/>
</dbReference>
<keyword evidence="7" id="KW-0472">Membrane</keyword>